<comment type="caution">
    <text evidence="1">The sequence shown here is derived from an EMBL/GenBank/DDBJ whole genome shotgun (WGS) entry which is preliminary data.</text>
</comment>
<accession>A0A916Y6A3</accession>
<protein>
    <submittedName>
        <fullName evidence="1">Uncharacterized protein</fullName>
    </submittedName>
</protein>
<dbReference type="Proteomes" id="UP000625735">
    <property type="component" value="Unassembled WGS sequence"/>
</dbReference>
<proteinExistence type="predicted"/>
<sequence length="224" mass="27116">MNSCAQNEAYYDTKQDQFTFIVLNKNSVDDFFKNNKELNFNNPELKKMIIDSLYNGTNNERINIKNYDFLKNTKEPNQYEYQLSQNVIKATYFENQEEYFTGSLDYFFYFKCLPKEFKYKWTQTSLGNFQFNSTFFSILRDNSPELDKIIYGDIGNYDENLKKIFQDPLIFNEITPENAKKMKQTILSNVKFNDKRFKQDKLNFLYFLNQTIEEKWRLILIDWN</sequence>
<dbReference type="EMBL" id="BMFG01000010">
    <property type="protein sequence ID" value="GGD32777.1"/>
    <property type="molecule type" value="Genomic_DNA"/>
</dbReference>
<reference evidence="1" key="2">
    <citation type="submission" date="2020-09" db="EMBL/GenBank/DDBJ databases">
        <authorList>
            <person name="Sun Q."/>
            <person name="Zhou Y."/>
        </authorList>
    </citation>
    <scope>NUCLEOTIDE SEQUENCE</scope>
    <source>
        <strain evidence="1">CGMCC 1.12506</strain>
    </source>
</reference>
<dbReference type="AlphaFoldDB" id="A0A916Y6A3"/>
<name>A0A916Y6A3_9FLAO</name>
<keyword evidence="2" id="KW-1185">Reference proteome</keyword>
<evidence type="ECO:0000313" key="1">
    <source>
        <dbReference type="EMBL" id="GGD32777.1"/>
    </source>
</evidence>
<organism evidence="1 2">
    <name type="scientific">Flavobacterium orientale</name>
    <dbReference type="NCBI Taxonomy" id="1756020"/>
    <lineage>
        <taxon>Bacteria</taxon>
        <taxon>Pseudomonadati</taxon>
        <taxon>Bacteroidota</taxon>
        <taxon>Flavobacteriia</taxon>
        <taxon>Flavobacteriales</taxon>
        <taxon>Flavobacteriaceae</taxon>
        <taxon>Flavobacterium</taxon>
    </lineage>
</organism>
<gene>
    <name evidence="1" type="ORF">GCM10011343_23550</name>
</gene>
<evidence type="ECO:0000313" key="2">
    <source>
        <dbReference type="Proteomes" id="UP000625735"/>
    </source>
</evidence>
<reference evidence="1" key="1">
    <citation type="journal article" date="2014" name="Int. J. Syst. Evol. Microbiol.">
        <title>Complete genome sequence of Corynebacterium casei LMG S-19264T (=DSM 44701T), isolated from a smear-ripened cheese.</title>
        <authorList>
            <consortium name="US DOE Joint Genome Institute (JGI-PGF)"/>
            <person name="Walter F."/>
            <person name="Albersmeier A."/>
            <person name="Kalinowski J."/>
            <person name="Ruckert C."/>
        </authorList>
    </citation>
    <scope>NUCLEOTIDE SEQUENCE</scope>
    <source>
        <strain evidence="1">CGMCC 1.12506</strain>
    </source>
</reference>